<dbReference type="PROSITE" id="PS50048">
    <property type="entry name" value="ZN2_CY6_FUNGAL_2"/>
    <property type="match status" value="1"/>
</dbReference>
<feature type="domain" description="Zn(2)-C6 fungal-type" evidence="6">
    <location>
        <begin position="92"/>
        <end position="122"/>
    </location>
</feature>
<keyword evidence="4" id="KW-0539">Nucleus</keyword>
<organism evidence="7 8">
    <name type="scientific">Aspergillus homomorphus (strain CBS 101889)</name>
    <dbReference type="NCBI Taxonomy" id="1450537"/>
    <lineage>
        <taxon>Eukaryota</taxon>
        <taxon>Fungi</taxon>
        <taxon>Dikarya</taxon>
        <taxon>Ascomycota</taxon>
        <taxon>Pezizomycotina</taxon>
        <taxon>Eurotiomycetes</taxon>
        <taxon>Eurotiomycetidae</taxon>
        <taxon>Eurotiales</taxon>
        <taxon>Aspergillaceae</taxon>
        <taxon>Aspergillus</taxon>
        <taxon>Aspergillus subgen. Circumdati</taxon>
    </lineage>
</organism>
<keyword evidence="1" id="KW-0805">Transcription regulation</keyword>
<evidence type="ECO:0000313" key="8">
    <source>
        <dbReference type="Proteomes" id="UP000248961"/>
    </source>
</evidence>
<accession>A0A395I106</accession>
<reference evidence="7 8" key="1">
    <citation type="submission" date="2018-02" db="EMBL/GenBank/DDBJ databases">
        <title>The genomes of Aspergillus section Nigri reveals drivers in fungal speciation.</title>
        <authorList>
            <consortium name="DOE Joint Genome Institute"/>
            <person name="Vesth T.C."/>
            <person name="Nybo J."/>
            <person name="Theobald S."/>
            <person name="Brandl J."/>
            <person name="Frisvad J.C."/>
            <person name="Nielsen K.F."/>
            <person name="Lyhne E.K."/>
            <person name="Kogle M.E."/>
            <person name="Kuo A."/>
            <person name="Riley R."/>
            <person name="Clum A."/>
            <person name="Nolan M."/>
            <person name="Lipzen A."/>
            <person name="Salamov A."/>
            <person name="Henrissat B."/>
            <person name="Wiebenga A."/>
            <person name="De vries R.P."/>
            <person name="Grigoriev I.V."/>
            <person name="Mortensen U.H."/>
            <person name="Andersen M.R."/>
            <person name="Baker S.E."/>
        </authorList>
    </citation>
    <scope>NUCLEOTIDE SEQUENCE [LARGE SCALE GENOMIC DNA]</scope>
    <source>
        <strain evidence="7 8">CBS 101889</strain>
    </source>
</reference>
<dbReference type="GO" id="GO:0003677">
    <property type="term" value="F:DNA binding"/>
    <property type="evidence" value="ECO:0007669"/>
    <property type="project" value="UniProtKB-KW"/>
</dbReference>
<evidence type="ECO:0000259" key="6">
    <source>
        <dbReference type="PROSITE" id="PS50048"/>
    </source>
</evidence>
<sequence>MTDTAITRLQNTLKCDLARKNCIGRECILKRFSQWLWSAWRINRADPHDGGIGESTDRPKTTTYTYATRKTPIYTLPAPEESTESLSPPDQPCKACKAWGVPCDQQRPRCSHCLDQQILCFYVPPVRKSTRKSTKSTKQIQPKKSTPQVQET</sequence>
<evidence type="ECO:0000256" key="3">
    <source>
        <dbReference type="ARBA" id="ARBA00023163"/>
    </source>
</evidence>
<dbReference type="Proteomes" id="UP000248961">
    <property type="component" value="Unassembled WGS sequence"/>
</dbReference>
<dbReference type="VEuPathDB" id="FungiDB:BO97DRAFT_28355"/>
<dbReference type="SUPFAM" id="SSF57701">
    <property type="entry name" value="Zn2/Cys6 DNA-binding domain"/>
    <property type="match status" value="1"/>
</dbReference>
<dbReference type="GeneID" id="37195378"/>
<evidence type="ECO:0000256" key="4">
    <source>
        <dbReference type="ARBA" id="ARBA00023242"/>
    </source>
</evidence>
<name>A0A395I106_ASPHC</name>
<evidence type="ECO:0000313" key="7">
    <source>
        <dbReference type="EMBL" id="RAL13871.1"/>
    </source>
</evidence>
<evidence type="ECO:0000256" key="1">
    <source>
        <dbReference type="ARBA" id="ARBA00023015"/>
    </source>
</evidence>
<keyword evidence="2" id="KW-0238">DNA-binding</keyword>
<dbReference type="GO" id="GO:0000981">
    <property type="term" value="F:DNA-binding transcription factor activity, RNA polymerase II-specific"/>
    <property type="evidence" value="ECO:0007669"/>
    <property type="project" value="InterPro"/>
</dbReference>
<dbReference type="Gene3D" id="4.10.240.10">
    <property type="entry name" value="Zn(2)-C6 fungal-type DNA-binding domain"/>
    <property type="match status" value="1"/>
</dbReference>
<feature type="compositionally biased region" description="Polar residues" evidence="5">
    <location>
        <begin position="139"/>
        <end position="152"/>
    </location>
</feature>
<keyword evidence="3" id="KW-0804">Transcription</keyword>
<dbReference type="GO" id="GO:0008270">
    <property type="term" value="F:zinc ion binding"/>
    <property type="evidence" value="ECO:0007669"/>
    <property type="project" value="InterPro"/>
</dbReference>
<dbReference type="InterPro" id="IPR001138">
    <property type="entry name" value="Zn2Cys6_DnaBD"/>
</dbReference>
<dbReference type="EMBL" id="KZ824277">
    <property type="protein sequence ID" value="RAL13871.1"/>
    <property type="molecule type" value="Genomic_DNA"/>
</dbReference>
<keyword evidence="8" id="KW-1185">Reference proteome</keyword>
<proteinExistence type="predicted"/>
<dbReference type="GO" id="GO:0009893">
    <property type="term" value="P:positive regulation of metabolic process"/>
    <property type="evidence" value="ECO:0007669"/>
    <property type="project" value="UniProtKB-ARBA"/>
</dbReference>
<dbReference type="AlphaFoldDB" id="A0A395I106"/>
<feature type="region of interest" description="Disordered" evidence="5">
    <location>
        <begin position="128"/>
        <end position="152"/>
    </location>
</feature>
<dbReference type="RefSeq" id="XP_025553025.1">
    <property type="nucleotide sequence ID" value="XM_025691089.1"/>
</dbReference>
<protein>
    <recommendedName>
        <fullName evidence="6">Zn(2)-C6 fungal-type domain-containing protein</fullName>
    </recommendedName>
</protein>
<dbReference type="InterPro" id="IPR036864">
    <property type="entry name" value="Zn2-C6_fun-type_DNA-bd_sf"/>
</dbReference>
<evidence type="ECO:0000256" key="2">
    <source>
        <dbReference type="ARBA" id="ARBA00023125"/>
    </source>
</evidence>
<dbReference type="OrthoDB" id="4427833at2759"/>
<evidence type="ECO:0000256" key="5">
    <source>
        <dbReference type="SAM" id="MobiDB-lite"/>
    </source>
</evidence>
<gene>
    <name evidence="7" type="ORF">BO97DRAFT_28355</name>
</gene>